<dbReference type="InterPro" id="IPR008160">
    <property type="entry name" value="Collagen"/>
</dbReference>
<accession>A0ABN3PJH7</accession>
<feature type="transmembrane region" description="Helical" evidence="6">
    <location>
        <begin position="544"/>
        <end position="568"/>
    </location>
</feature>
<keyword evidence="6" id="KW-0472">Membrane</keyword>
<sequence length="657" mass="65992">MRNQLQIHGEVRMAPLDPADPVRLGPYAVTGRLGTGGQGVVYLGRGDDGRQVAIKLLHAQLLGDRNARARFVRELALLQRVAGFCTAKMLDADVAGDRPYIVSEFVPGPSLRELVQTHGPRTGADLDRLAISTVTALTAIHRAGIVHRDFKPQNVLVGPDGPRVIDFGIARALDSGATVTSQVVGTPVYMAPEQFSAAPIGPSADLHAWAATLLFAATGTDPFAGGPLPAVMYRILHETPDLSALPPQIAEVAAACLAKDPQSRPSAEETLLWLLGDRAQPAPTDRSDHPRAYNPPGAASAYGQASESAQPDAHDPRGAYDQPGGHGRADAYGAPGAHDARGSYAPPNQPGTSDQPGPPDPPTPPGVYSPPGAHGSAGAPGQPGASGPPGVYGWPDAYGPPGASAPPGVDGSPGEFGSHVAADASAQPGASGSPGVYGAPAQPGVSGQAGAHGSVGAPGQPGPPGASAPPGVYGWPGAHGSAGVSGQPGAHGSAGVSGPPGAPGPAGVYDSAGVYGQSGAIGAFGRPGASSLARGYRVLRRSPVVVLGLVLAALLAVLDIVVLAALVARPGLSSGPRGELLPAASSYGVLAMVTLVAVVMAWRGSRAAAWTVLVVRVLRVVAWVGWSFVVAVDPAFGVYGAVSLVAAVLLAIGLYSR</sequence>
<dbReference type="EMBL" id="BAAATD010000002">
    <property type="protein sequence ID" value="GAA2589194.1"/>
    <property type="molecule type" value="Genomic_DNA"/>
</dbReference>
<keyword evidence="3" id="KW-0418">Kinase</keyword>
<dbReference type="SUPFAM" id="SSF56112">
    <property type="entry name" value="Protein kinase-like (PK-like)"/>
    <property type="match status" value="1"/>
</dbReference>
<keyword evidence="1" id="KW-0808">Transferase</keyword>
<dbReference type="InterPro" id="IPR000719">
    <property type="entry name" value="Prot_kinase_dom"/>
</dbReference>
<dbReference type="Pfam" id="PF01391">
    <property type="entry name" value="Collagen"/>
    <property type="match status" value="1"/>
</dbReference>
<dbReference type="PANTHER" id="PTHR43289">
    <property type="entry name" value="MITOGEN-ACTIVATED PROTEIN KINASE KINASE KINASE 20-RELATED"/>
    <property type="match status" value="1"/>
</dbReference>
<feature type="transmembrane region" description="Helical" evidence="6">
    <location>
        <begin position="580"/>
        <end position="602"/>
    </location>
</feature>
<dbReference type="CDD" id="cd14014">
    <property type="entry name" value="STKc_PknB_like"/>
    <property type="match status" value="1"/>
</dbReference>
<feature type="compositionally biased region" description="Low complexity" evidence="5">
    <location>
        <begin position="488"/>
        <end position="499"/>
    </location>
</feature>
<evidence type="ECO:0000256" key="2">
    <source>
        <dbReference type="ARBA" id="ARBA00022741"/>
    </source>
</evidence>
<dbReference type="InterPro" id="IPR011009">
    <property type="entry name" value="Kinase-like_dom_sf"/>
</dbReference>
<dbReference type="Proteomes" id="UP001501509">
    <property type="component" value="Unassembled WGS sequence"/>
</dbReference>
<keyword evidence="2" id="KW-0547">Nucleotide-binding</keyword>
<protein>
    <recommendedName>
        <fullName evidence="7">Protein kinase domain-containing protein</fullName>
    </recommendedName>
</protein>
<evidence type="ECO:0000256" key="6">
    <source>
        <dbReference type="SAM" id="Phobius"/>
    </source>
</evidence>
<dbReference type="Pfam" id="PF00069">
    <property type="entry name" value="Pkinase"/>
    <property type="match status" value="1"/>
</dbReference>
<evidence type="ECO:0000313" key="9">
    <source>
        <dbReference type="Proteomes" id="UP001501509"/>
    </source>
</evidence>
<evidence type="ECO:0000313" key="8">
    <source>
        <dbReference type="EMBL" id="GAA2589194.1"/>
    </source>
</evidence>
<feature type="region of interest" description="Disordered" evidence="5">
    <location>
        <begin position="279"/>
        <end position="502"/>
    </location>
</feature>
<name>A0ABN3PJH7_9ACTN</name>
<feature type="transmembrane region" description="Helical" evidence="6">
    <location>
        <begin position="609"/>
        <end position="630"/>
    </location>
</feature>
<dbReference type="PROSITE" id="PS50011">
    <property type="entry name" value="PROTEIN_KINASE_DOM"/>
    <property type="match status" value="1"/>
</dbReference>
<dbReference type="InterPro" id="IPR008271">
    <property type="entry name" value="Ser/Thr_kinase_AS"/>
</dbReference>
<feature type="transmembrane region" description="Helical" evidence="6">
    <location>
        <begin position="636"/>
        <end position="655"/>
    </location>
</feature>
<dbReference type="PANTHER" id="PTHR43289:SF34">
    <property type="entry name" value="SERINE_THREONINE-PROTEIN KINASE YBDM-RELATED"/>
    <property type="match status" value="1"/>
</dbReference>
<dbReference type="PROSITE" id="PS00108">
    <property type="entry name" value="PROTEIN_KINASE_ST"/>
    <property type="match status" value="1"/>
</dbReference>
<keyword evidence="4" id="KW-0067">ATP-binding</keyword>
<evidence type="ECO:0000256" key="4">
    <source>
        <dbReference type="ARBA" id="ARBA00022840"/>
    </source>
</evidence>
<evidence type="ECO:0000256" key="1">
    <source>
        <dbReference type="ARBA" id="ARBA00022679"/>
    </source>
</evidence>
<gene>
    <name evidence="8" type="ORF">GCM10010411_22610</name>
</gene>
<keyword evidence="6" id="KW-1133">Transmembrane helix</keyword>
<feature type="domain" description="Protein kinase" evidence="7">
    <location>
        <begin position="27"/>
        <end position="292"/>
    </location>
</feature>
<proteinExistence type="predicted"/>
<feature type="compositionally biased region" description="Pro residues" evidence="5">
    <location>
        <begin position="356"/>
        <end position="368"/>
    </location>
</feature>
<dbReference type="Gene3D" id="3.30.200.20">
    <property type="entry name" value="Phosphorylase Kinase, domain 1"/>
    <property type="match status" value="1"/>
</dbReference>
<reference evidence="8 9" key="1">
    <citation type="journal article" date="2019" name="Int. J. Syst. Evol. Microbiol.">
        <title>The Global Catalogue of Microorganisms (GCM) 10K type strain sequencing project: providing services to taxonomists for standard genome sequencing and annotation.</title>
        <authorList>
            <consortium name="The Broad Institute Genomics Platform"/>
            <consortium name="The Broad Institute Genome Sequencing Center for Infectious Disease"/>
            <person name="Wu L."/>
            <person name="Ma J."/>
        </authorList>
    </citation>
    <scope>NUCLEOTIDE SEQUENCE [LARGE SCALE GENOMIC DNA]</scope>
    <source>
        <strain evidence="8 9">JCM 6833</strain>
    </source>
</reference>
<evidence type="ECO:0000259" key="7">
    <source>
        <dbReference type="PROSITE" id="PS50011"/>
    </source>
</evidence>
<comment type="caution">
    <text evidence="8">The sequence shown here is derived from an EMBL/GenBank/DDBJ whole genome shotgun (WGS) entry which is preliminary data.</text>
</comment>
<keyword evidence="6" id="KW-0812">Transmembrane</keyword>
<dbReference type="Gene3D" id="1.10.510.10">
    <property type="entry name" value="Transferase(Phosphotransferase) domain 1"/>
    <property type="match status" value="1"/>
</dbReference>
<evidence type="ECO:0000256" key="3">
    <source>
        <dbReference type="ARBA" id="ARBA00022777"/>
    </source>
</evidence>
<evidence type="ECO:0000256" key="5">
    <source>
        <dbReference type="SAM" id="MobiDB-lite"/>
    </source>
</evidence>
<keyword evidence="9" id="KW-1185">Reference proteome</keyword>
<feature type="compositionally biased region" description="Low complexity" evidence="5">
    <location>
        <begin position="369"/>
        <end position="413"/>
    </location>
</feature>
<organism evidence="8 9">
    <name type="scientific">Actinomadura fulvescens</name>
    <dbReference type="NCBI Taxonomy" id="46160"/>
    <lineage>
        <taxon>Bacteria</taxon>
        <taxon>Bacillati</taxon>
        <taxon>Actinomycetota</taxon>
        <taxon>Actinomycetes</taxon>
        <taxon>Streptosporangiales</taxon>
        <taxon>Thermomonosporaceae</taxon>
        <taxon>Actinomadura</taxon>
    </lineage>
</organism>